<accession>B2B4B5</accession>
<gene>
    <name evidence="6" type="ORF">PODANS_2_710</name>
</gene>
<evidence type="ECO:0000313" key="7">
    <source>
        <dbReference type="EMBL" id="CDP25035.1"/>
    </source>
</evidence>
<dbReference type="InterPro" id="IPR052353">
    <property type="entry name" value="Benzoxazolinone_Detox_Enz"/>
</dbReference>
<name>B2B4B5_PODAN</name>
<dbReference type="InterPro" id="IPR011037">
    <property type="entry name" value="Pyrv_Knase-like_insert_dom_sf"/>
</dbReference>
<dbReference type="Gene3D" id="3.40.50.80">
    <property type="entry name" value="Nucleotide-binding domain of ferredoxin-NADP reductase (FNR) module"/>
    <property type="match status" value="1"/>
</dbReference>
<dbReference type="SUPFAM" id="SSF63380">
    <property type="entry name" value="Riboflavin synthase domain-like"/>
    <property type="match status" value="1"/>
</dbReference>
<dbReference type="Gene3D" id="2.40.30.10">
    <property type="entry name" value="Translation factors"/>
    <property type="match status" value="1"/>
</dbReference>
<keyword evidence="1" id="KW-0479">Metal-binding</keyword>
<dbReference type="VEuPathDB" id="FungiDB:PODANS_2_710"/>
<evidence type="ECO:0000256" key="1">
    <source>
        <dbReference type="ARBA" id="ARBA00022714"/>
    </source>
</evidence>
<dbReference type="InterPro" id="IPR039261">
    <property type="entry name" value="FNR_nucleotide-bd"/>
</dbReference>
<dbReference type="PROSITE" id="PS51340">
    <property type="entry name" value="MOSC"/>
    <property type="match status" value="1"/>
</dbReference>
<evidence type="ECO:0000259" key="5">
    <source>
        <dbReference type="PROSITE" id="PS51384"/>
    </source>
</evidence>
<dbReference type="InterPro" id="IPR005163">
    <property type="entry name" value="Tri_helical_YiiM-like"/>
</dbReference>
<feature type="domain" description="FAD-binding FR-type" evidence="5">
    <location>
        <begin position="233"/>
        <end position="341"/>
    </location>
</feature>
<dbReference type="Pfam" id="PF00111">
    <property type="entry name" value="Fer2"/>
    <property type="match status" value="1"/>
</dbReference>
<protein>
    <submittedName>
        <fullName evidence="7">Phthalate 4, 5 dioxygenase oxygenase reductase subunit</fullName>
    </submittedName>
    <submittedName>
        <fullName evidence="6">Podospora anserina S mat+ genomic DNA chromosome 2, supercontig 2</fullName>
    </submittedName>
</protein>
<organism evidence="6">
    <name type="scientific">Podospora anserina (strain S / ATCC MYA-4624 / DSM 980 / FGSC 10383)</name>
    <name type="common">Pleurage anserina</name>
    <dbReference type="NCBI Taxonomy" id="515849"/>
    <lineage>
        <taxon>Eukaryota</taxon>
        <taxon>Fungi</taxon>
        <taxon>Dikarya</taxon>
        <taxon>Ascomycota</taxon>
        <taxon>Pezizomycotina</taxon>
        <taxon>Sordariomycetes</taxon>
        <taxon>Sordariomycetidae</taxon>
        <taxon>Sordariales</taxon>
        <taxon>Podosporaceae</taxon>
        <taxon>Podospora</taxon>
        <taxon>Podospora anserina</taxon>
    </lineage>
</organism>
<dbReference type="Gene3D" id="2.40.33.20">
    <property type="entry name" value="PK beta-barrel domain-like"/>
    <property type="match status" value="1"/>
</dbReference>
<dbReference type="GO" id="GO:0051537">
    <property type="term" value="F:2 iron, 2 sulfur cluster binding"/>
    <property type="evidence" value="ECO:0007669"/>
    <property type="project" value="UniProtKB-KW"/>
</dbReference>
<dbReference type="InterPro" id="IPR001041">
    <property type="entry name" value="2Fe-2S_ferredoxin-type"/>
</dbReference>
<dbReference type="InterPro" id="IPR012675">
    <property type="entry name" value="Beta-grasp_dom_sf"/>
</dbReference>
<dbReference type="STRING" id="515849.B2B4B5"/>
<dbReference type="SUPFAM" id="SSF52343">
    <property type="entry name" value="Ferredoxin reductase-like, C-terminal NADP-linked domain"/>
    <property type="match status" value="1"/>
</dbReference>
<evidence type="ECO:0000256" key="2">
    <source>
        <dbReference type="ARBA" id="ARBA00023014"/>
    </source>
</evidence>
<keyword evidence="2" id="KW-0411">Iron-sulfur</keyword>
<dbReference type="AlphaFoldDB" id="B2B4B5"/>
<dbReference type="HOGENOM" id="CLU_003827_17_2_1"/>
<dbReference type="Gene3D" id="3.10.20.30">
    <property type="match status" value="1"/>
</dbReference>
<keyword evidence="1" id="KW-0001">2Fe-2S</keyword>
<evidence type="ECO:0000313" key="6">
    <source>
        <dbReference type="EMBL" id="CAP72640.1"/>
    </source>
</evidence>
<dbReference type="CDD" id="cd06185">
    <property type="entry name" value="PDR_like"/>
    <property type="match status" value="1"/>
</dbReference>
<dbReference type="PRINTS" id="PR00409">
    <property type="entry name" value="PHDIOXRDTASE"/>
</dbReference>
<keyword evidence="7" id="KW-0223">Dioxygenase</keyword>
<dbReference type="GO" id="GO:0051213">
    <property type="term" value="F:dioxygenase activity"/>
    <property type="evidence" value="ECO:0007669"/>
    <property type="project" value="UniProtKB-KW"/>
</dbReference>
<dbReference type="EMBL" id="CU640366">
    <property type="protein sequence ID" value="CAP72640.1"/>
    <property type="molecule type" value="Genomic_DNA"/>
</dbReference>
<dbReference type="SUPFAM" id="SSF54292">
    <property type="entry name" value="2Fe-2S ferredoxin-like"/>
    <property type="match status" value="1"/>
</dbReference>
<reference evidence="8" key="3">
    <citation type="journal article" date="2014" name="Genetics">
        <title>Maintaining two mating types: Structure of the mating type locus and its role in heterokaryosis in Podospora anserina.</title>
        <authorList>
            <person name="Grognet P."/>
            <person name="Bidard F."/>
            <person name="Kuchly C."/>
            <person name="Tong L.C.H."/>
            <person name="Coppin E."/>
            <person name="Benkhali J.A."/>
            <person name="Couloux A."/>
            <person name="Wincker P."/>
            <person name="Debuchy R."/>
            <person name="Silar P."/>
        </authorList>
    </citation>
    <scope>GENOME REANNOTATION</scope>
    <source>
        <strain evidence="8">S / ATCC MYA-4624 / DSM 980 / FGSC 10383</strain>
    </source>
</reference>
<keyword evidence="1" id="KW-0408">Iron</keyword>
<dbReference type="PROSITE" id="PS51384">
    <property type="entry name" value="FAD_FR"/>
    <property type="match status" value="1"/>
</dbReference>
<reference evidence="6 8" key="1">
    <citation type="journal article" date="2008" name="Genome Biol.">
        <title>The genome sequence of the model ascomycete fungus Podospora anserina.</title>
        <authorList>
            <person name="Espagne E."/>
            <person name="Lespinet O."/>
            <person name="Malagnac F."/>
            <person name="Da Silva C."/>
            <person name="Jaillon O."/>
            <person name="Porcel B.M."/>
            <person name="Couloux A."/>
            <person name="Aury J.-M."/>
            <person name="Segurens B."/>
            <person name="Poulain J."/>
            <person name="Anthouard V."/>
            <person name="Grossetete S."/>
            <person name="Khalili H."/>
            <person name="Coppin E."/>
            <person name="Dequard-Chablat M."/>
            <person name="Picard M."/>
            <person name="Contamine V."/>
            <person name="Arnaise S."/>
            <person name="Bourdais A."/>
            <person name="Berteaux-Lecellier V."/>
            <person name="Gautheret D."/>
            <person name="de Vries R.P."/>
            <person name="Battaglia E."/>
            <person name="Coutinho P.M."/>
            <person name="Danchin E.G.J."/>
            <person name="Henrissat B."/>
            <person name="El Khoury R."/>
            <person name="Sainsard-Chanet A."/>
            <person name="Boivin A."/>
            <person name="Pinan-Lucarre B."/>
            <person name="Sellem C.H."/>
            <person name="Debuchy R."/>
            <person name="Wincker P."/>
            <person name="Weissenbach J."/>
            <person name="Silar P."/>
        </authorList>
    </citation>
    <scope>NUCLEOTIDE SEQUENCE [LARGE SCALE GENOMIC DNA]</scope>
    <source>
        <strain evidence="8">S / ATCC MYA-4624 / DSM 980 / FGSC 10383</strain>
        <strain evidence="6">S mat+</strain>
    </source>
</reference>
<dbReference type="GO" id="GO:0030170">
    <property type="term" value="F:pyridoxal phosphate binding"/>
    <property type="evidence" value="ECO:0007669"/>
    <property type="project" value="InterPro"/>
</dbReference>
<evidence type="ECO:0000313" key="8">
    <source>
        <dbReference type="Proteomes" id="UP000001197"/>
    </source>
</evidence>
<feature type="domain" description="MOSC" evidence="4">
    <location>
        <begin position="50"/>
        <end position="173"/>
    </location>
</feature>
<dbReference type="EMBL" id="FO904937">
    <property type="protein sequence ID" value="CDP25035.1"/>
    <property type="molecule type" value="Genomic_DNA"/>
</dbReference>
<dbReference type="Pfam" id="PF03473">
    <property type="entry name" value="MOSC"/>
    <property type="match status" value="1"/>
</dbReference>
<keyword evidence="8" id="KW-1185">Reference proteome</keyword>
<dbReference type="InterPro" id="IPR017938">
    <property type="entry name" value="Riboflavin_synthase-like_b-brl"/>
</dbReference>
<dbReference type="PANTHER" id="PTHR30212:SF2">
    <property type="entry name" value="PROTEIN YIIM"/>
    <property type="match status" value="1"/>
</dbReference>
<dbReference type="KEGG" id="pan:PODANSg7857"/>
<dbReference type="GO" id="GO:0030151">
    <property type="term" value="F:molybdenum ion binding"/>
    <property type="evidence" value="ECO:0007669"/>
    <property type="project" value="InterPro"/>
</dbReference>
<dbReference type="RefSeq" id="XP_001910815.1">
    <property type="nucleotide sequence ID" value="XM_001910780.1"/>
</dbReference>
<dbReference type="Proteomes" id="UP000001197">
    <property type="component" value="Chromosome 2"/>
</dbReference>
<dbReference type="InterPro" id="IPR036010">
    <property type="entry name" value="2Fe-2S_ferredoxin-like_sf"/>
</dbReference>
<dbReference type="CDD" id="cd00207">
    <property type="entry name" value="fer2"/>
    <property type="match status" value="1"/>
</dbReference>
<dbReference type="PANTHER" id="PTHR30212">
    <property type="entry name" value="PROTEIN YIIM"/>
    <property type="match status" value="1"/>
</dbReference>
<dbReference type="GeneID" id="6196523"/>
<keyword evidence="7" id="KW-0560">Oxidoreductase</keyword>
<dbReference type="OrthoDB" id="5390at2759"/>
<reference evidence="6" key="2">
    <citation type="submission" date="2008-07" db="EMBL/GenBank/DDBJ databases">
        <authorList>
            <person name="Genoscope - CEA"/>
        </authorList>
    </citation>
    <scope>NUCLEOTIDE SEQUENCE</scope>
    <source>
        <strain evidence="6">S mat+</strain>
    </source>
</reference>
<dbReference type="SUPFAM" id="SSF50800">
    <property type="entry name" value="PK beta-barrel domain-like"/>
    <property type="match status" value="1"/>
</dbReference>
<sequence length="566" mass="63220">MVHQPPPLPLGSDGEVDLRAPLTSDTILQVRTGRMAPLAPLSIKSGINKTLRSGPVQITKLGLEGDEQDPTFHGGVDKAVHGSAERFVPGGFGENLVLGFMNERNVCIGDIFEISDSNAVLQISLPRQPCFKLNHRFHLPNFAPNTYRLSRTGYYFRVLTPGLVEAGNKLTLVSRPHPDWTIERIQRYLHKETDNYDMNLELSQIEEFGAECKDNFTRRVLRARAKANKKPKEKWVPYQVVERKEQTKRITSFVLEAVDKFAEGEEKELSPGAHAKIKLGKGLVRAYSIVDGDKERFQLAVALEEKSRGGSKYLHHEVKVGDVLQVGAITAAVPTVSAASHHVFVAGGVGVTAFLAMVCMSWKCSFRSQPTRLTKIFYKVEFYKSIHYSVVLHYAVRSADDVPFRDRIEELKKEGQLVLYDKAAGQRMDIRQIIQSRGWNSQLYFCGPKRLMDQAEREVKELGVYQKEVHYEAFEADLSGDPFEAVVANKGGVVVKVGEDETLLEVLQKQFDQPDSSCCVGNCKTCLVELKAGRVDHRGTALTDDEKVTSMLSCVSRGVGRITIEI</sequence>
<evidence type="ECO:0000259" key="4">
    <source>
        <dbReference type="PROSITE" id="PS51340"/>
    </source>
</evidence>
<reference evidence="7" key="4">
    <citation type="submission" date="2014-09" db="EMBL/GenBank/DDBJ databases">
        <title>Maintaining two mating types: Structure of the mating type locus and its role in heterokaryosis in Podospora anserina.</title>
        <authorList>
            <person name="Grognet P."/>
            <person name="Bidard F."/>
            <person name="Kuchly C."/>
            <person name="Chan Ho Tong L."/>
            <person name="Coppin E."/>
            <person name="Ait Benkhali J."/>
            <person name="Couloux A."/>
            <person name="Wincker P."/>
            <person name="Debuchy R."/>
            <person name="Silar P."/>
        </authorList>
    </citation>
    <scope>NUCLEOTIDE SEQUENCE</scope>
</reference>
<proteinExistence type="predicted"/>
<evidence type="ECO:0000259" key="3">
    <source>
        <dbReference type="PROSITE" id="PS51085"/>
    </source>
</evidence>
<dbReference type="Pfam" id="PF03475">
    <property type="entry name" value="YiiM_3-alpha"/>
    <property type="match status" value="1"/>
</dbReference>
<dbReference type="InterPro" id="IPR017927">
    <property type="entry name" value="FAD-bd_FR_type"/>
</dbReference>
<dbReference type="PROSITE" id="PS51085">
    <property type="entry name" value="2FE2S_FER_2"/>
    <property type="match status" value="1"/>
</dbReference>
<dbReference type="eggNOG" id="ENOG502SEJJ">
    <property type="taxonomic scope" value="Eukaryota"/>
</dbReference>
<dbReference type="InterPro" id="IPR005302">
    <property type="entry name" value="MoCF_Sase_C"/>
</dbReference>
<feature type="domain" description="2Fe-2S ferredoxin-type" evidence="3">
    <location>
        <begin position="483"/>
        <end position="566"/>
    </location>
</feature>